<organism evidence="6 7">
    <name type="scientific">Halobacillus seohaensis</name>
    <dbReference type="NCBI Taxonomy" id="447421"/>
    <lineage>
        <taxon>Bacteria</taxon>
        <taxon>Bacillati</taxon>
        <taxon>Bacillota</taxon>
        <taxon>Bacilli</taxon>
        <taxon>Bacillales</taxon>
        <taxon>Bacillaceae</taxon>
        <taxon>Halobacillus</taxon>
    </lineage>
</organism>
<dbReference type="Pfam" id="PF01263">
    <property type="entry name" value="Aldose_epim"/>
    <property type="match status" value="1"/>
</dbReference>
<evidence type="ECO:0000313" key="6">
    <source>
        <dbReference type="EMBL" id="MFC7062937.1"/>
    </source>
</evidence>
<evidence type="ECO:0000256" key="1">
    <source>
        <dbReference type="ARBA" id="ARBA00005028"/>
    </source>
</evidence>
<comment type="pathway">
    <text evidence="1 5">Carbohydrate metabolism; hexose metabolism.</text>
</comment>
<dbReference type="PIRSF" id="PIRSF005096">
    <property type="entry name" value="GALM"/>
    <property type="match status" value="1"/>
</dbReference>
<evidence type="ECO:0000256" key="2">
    <source>
        <dbReference type="ARBA" id="ARBA00006206"/>
    </source>
</evidence>
<keyword evidence="4 5" id="KW-0119">Carbohydrate metabolism</keyword>
<proteinExistence type="inferred from homology"/>
<dbReference type="EMBL" id="JBHSZV010000034">
    <property type="protein sequence ID" value="MFC7062937.1"/>
    <property type="molecule type" value="Genomic_DNA"/>
</dbReference>
<dbReference type="PANTHER" id="PTHR10091">
    <property type="entry name" value="ALDOSE-1-EPIMERASE"/>
    <property type="match status" value="1"/>
</dbReference>
<sequence>MQIDIKKLDNEWKQFDLVNDNGMMVSVLNYGGIIRRIVVPDNKGKMENIVLGYKNYEDYQEDRNFFGAIIGRVAGRIEGGSFALGDRTYSLEENDNGNHLHGGETGFHQKVWESDPFQTDDAIGIKLTQTSHDGAGGYPGNLDVMVTYKLNNHNQLIINYDAISDQDTALTLTNHTYFNLSGDLKRNIKSHHVTLDSDRFVELDANLIPTGHILDVVSHFPFDFRQGKMLEKGINSEIAQNTLAGCGYDHYFIFNHRKKENVVVKDESNGRTLHIKTNQPGMVLYTGNNLKKGLQLTEGPSDKYLGVCFETQASPASLHHDGFPSVIIGANEKYSKETTFTFR</sequence>
<dbReference type="GO" id="GO:0016853">
    <property type="term" value="F:isomerase activity"/>
    <property type="evidence" value="ECO:0007669"/>
    <property type="project" value="UniProtKB-KW"/>
</dbReference>
<comment type="similarity">
    <text evidence="2 5">Belongs to the aldose epimerase family.</text>
</comment>
<keyword evidence="7" id="KW-1185">Reference proteome</keyword>
<comment type="catalytic activity">
    <reaction evidence="5">
        <text>alpha-D-glucose = beta-D-glucose</text>
        <dbReference type="Rhea" id="RHEA:10264"/>
        <dbReference type="ChEBI" id="CHEBI:15903"/>
        <dbReference type="ChEBI" id="CHEBI:17925"/>
        <dbReference type="EC" id="5.1.3.3"/>
    </reaction>
</comment>
<dbReference type="InterPro" id="IPR047215">
    <property type="entry name" value="Galactose_mutarotase-like"/>
</dbReference>
<keyword evidence="3 5" id="KW-0413">Isomerase</keyword>
<dbReference type="EC" id="5.1.3.3" evidence="5"/>
<dbReference type="RefSeq" id="WP_204709108.1">
    <property type="nucleotide sequence ID" value="NZ_JBHSZV010000034.1"/>
</dbReference>
<dbReference type="InterPro" id="IPR014718">
    <property type="entry name" value="GH-type_carb-bd"/>
</dbReference>
<dbReference type="Proteomes" id="UP001596410">
    <property type="component" value="Unassembled WGS sequence"/>
</dbReference>
<accession>A0ABW2EKW5</accession>
<dbReference type="InterPro" id="IPR011013">
    <property type="entry name" value="Gal_mutarotase_sf_dom"/>
</dbReference>
<dbReference type="NCBIfam" id="NF008277">
    <property type="entry name" value="PRK11055.1"/>
    <property type="match status" value="1"/>
</dbReference>
<reference evidence="7" key="1">
    <citation type="journal article" date="2019" name="Int. J. Syst. Evol. Microbiol.">
        <title>The Global Catalogue of Microorganisms (GCM) 10K type strain sequencing project: providing services to taxonomists for standard genome sequencing and annotation.</title>
        <authorList>
            <consortium name="The Broad Institute Genomics Platform"/>
            <consortium name="The Broad Institute Genome Sequencing Center for Infectious Disease"/>
            <person name="Wu L."/>
            <person name="Ma J."/>
        </authorList>
    </citation>
    <scope>NUCLEOTIDE SEQUENCE [LARGE SCALE GENOMIC DNA]</scope>
    <source>
        <strain evidence="7">CGMCC 4.1621</strain>
    </source>
</reference>
<dbReference type="SUPFAM" id="SSF74650">
    <property type="entry name" value="Galactose mutarotase-like"/>
    <property type="match status" value="1"/>
</dbReference>
<dbReference type="InterPro" id="IPR008183">
    <property type="entry name" value="Aldose_1/G6P_1-epimerase"/>
</dbReference>
<evidence type="ECO:0000256" key="4">
    <source>
        <dbReference type="ARBA" id="ARBA00023277"/>
    </source>
</evidence>
<evidence type="ECO:0000256" key="3">
    <source>
        <dbReference type="ARBA" id="ARBA00023235"/>
    </source>
</evidence>
<name>A0ABW2EKW5_9BACI</name>
<protein>
    <recommendedName>
        <fullName evidence="5">Aldose 1-epimerase</fullName>
        <ecNumber evidence="5">5.1.3.3</ecNumber>
    </recommendedName>
</protein>
<dbReference type="InterPro" id="IPR015443">
    <property type="entry name" value="Aldose_1-epimerase"/>
</dbReference>
<gene>
    <name evidence="6" type="ORF">ACFQIC_13920</name>
</gene>
<evidence type="ECO:0000256" key="5">
    <source>
        <dbReference type="PIRNR" id="PIRNR005096"/>
    </source>
</evidence>
<comment type="caution">
    <text evidence="6">The sequence shown here is derived from an EMBL/GenBank/DDBJ whole genome shotgun (WGS) entry which is preliminary data.</text>
</comment>
<dbReference type="Gene3D" id="2.70.98.10">
    <property type="match status" value="1"/>
</dbReference>
<dbReference type="CDD" id="cd09019">
    <property type="entry name" value="galactose_mutarotase_like"/>
    <property type="match status" value="1"/>
</dbReference>
<evidence type="ECO:0000313" key="7">
    <source>
        <dbReference type="Proteomes" id="UP001596410"/>
    </source>
</evidence>
<dbReference type="PANTHER" id="PTHR10091:SF0">
    <property type="entry name" value="GALACTOSE MUTAROTASE"/>
    <property type="match status" value="1"/>
</dbReference>